<gene>
    <name evidence="2" type="ORF">HELGO_WM50271</name>
</gene>
<dbReference type="InterPro" id="IPR005152">
    <property type="entry name" value="Lipase_secreted"/>
</dbReference>
<feature type="signal peptide" evidence="1">
    <location>
        <begin position="1"/>
        <end position="20"/>
    </location>
</feature>
<protein>
    <recommendedName>
        <fullName evidence="3">Alpha/beta hydrolase</fullName>
    </recommendedName>
</protein>
<keyword evidence="1" id="KW-0732">Signal</keyword>
<dbReference type="GO" id="GO:0004806">
    <property type="term" value="F:triacylglycerol lipase activity"/>
    <property type="evidence" value="ECO:0007669"/>
    <property type="project" value="InterPro"/>
</dbReference>
<dbReference type="PANTHER" id="PTHR34853:SF1">
    <property type="entry name" value="LIPASE 5"/>
    <property type="match status" value="1"/>
</dbReference>
<dbReference type="InterPro" id="IPR029058">
    <property type="entry name" value="AB_hydrolase_fold"/>
</dbReference>
<sequence>MLKKIKVVSLLSCLAFTLQACHEEDDASSIANAPQQLININTAVYSAIRQNPDANTLFANTGAANVGDEPCDVKIHRMAYDTVGSAGEAATSSGVFMLPHGDDPRCSGALPVVLHAHGTADEKNYDLSQFIGDPTNAAAKEAGLLLATYAAQGYAVIAPNFAGYADSSLSYHPYIDRKQQSAEMMHALDHVREHADILGANLSSELIVSGVSAGAYASMATHQALETSGEKVTASVNISGPYAMLDYIDTIAAGYVNLFAPALFPLYSTALDKGADIYDDPSELYAEAYADIAETALPTIGGFASTALPQSAIWSGSPPTDANPVNALGFGDDHLLSDAFRANYLADLQANPTDPVYKVRAEIKKADLRDWQPQAPVFMCGAGTDPVVFHRNSDLMAEYWADLVTAGRVSNLDLTDAPAGPFTGAMLAFQDAMAMLVSQDPKLATEVLHSTISPYCALAGLGYISRIRSQQDSEQLEVSAN</sequence>
<evidence type="ECO:0000256" key="1">
    <source>
        <dbReference type="SAM" id="SignalP"/>
    </source>
</evidence>
<dbReference type="PROSITE" id="PS51257">
    <property type="entry name" value="PROKAR_LIPOPROTEIN"/>
    <property type="match status" value="1"/>
</dbReference>
<feature type="chain" id="PRO_5027580436" description="Alpha/beta hydrolase" evidence="1">
    <location>
        <begin position="21"/>
        <end position="481"/>
    </location>
</feature>
<dbReference type="Gene3D" id="1.10.260.160">
    <property type="match status" value="1"/>
</dbReference>
<accession>A0A6S6U627</accession>
<dbReference type="PIRSF" id="PIRSF029171">
    <property type="entry name" value="Esterase_LipA"/>
    <property type="match status" value="1"/>
</dbReference>
<dbReference type="PANTHER" id="PTHR34853">
    <property type="match status" value="1"/>
</dbReference>
<dbReference type="Gene3D" id="3.40.50.1820">
    <property type="entry name" value="alpha/beta hydrolase"/>
    <property type="match status" value="1"/>
</dbReference>
<dbReference type="SUPFAM" id="SSF53474">
    <property type="entry name" value="alpha/beta-Hydrolases"/>
    <property type="match status" value="1"/>
</dbReference>
<dbReference type="GO" id="GO:0016042">
    <property type="term" value="P:lipid catabolic process"/>
    <property type="evidence" value="ECO:0007669"/>
    <property type="project" value="InterPro"/>
</dbReference>
<name>A0A6S6U627_9GAMM</name>
<dbReference type="AlphaFoldDB" id="A0A6S6U627"/>
<dbReference type="EMBL" id="CACVAT010000469">
    <property type="protein sequence ID" value="CAA6828496.1"/>
    <property type="molecule type" value="Genomic_DNA"/>
</dbReference>
<evidence type="ECO:0000313" key="2">
    <source>
        <dbReference type="EMBL" id="CAA6828496.1"/>
    </source>
</evidence>
<reference evidence="2" key="1">
    <citation type="submission" date="2020-01" db="EMBL/GenBank/DDBJ databases">
        <authorList>
            <person name="Meier V. D."/>
            <person name="Meier V D."/>
        </authorList>
    </citation>
    <scope>NUCLEOTIDE SEQUENCE</scope>
    <source>
        <strain evidence="2">HLG_WM_MAG_09</strain>
    </source>
</reference>
<evidence type="ECO:0008006" key="3">
    <source>
        <dbReference type="Google" id="ProtNLM"/>
    </source>
</evidence>
<organism evidence="2">
    <name type="scientific">uncultured Thiotrichaceae bacterium</name>
    <dbReference type="NCBI Taxonomy" id="298394"/>
    <lineage>
        <taxon>Bacteria</taxon>
        <taxon>Pseudomonadati</taxon>
        <taxon>Pseudomonadota</taxon>
        <taxon>Gammaproteobacteria</taxon>
        <taxon>Thiotrichales</taxon>
        <taxon>Thiotrichaceae</taxon>
        <taxon>environmental samples</taxon>
    </lineage>
</organism>
<proteinExistence type="predicted"/>